<evidence type="ECO:0000313" key="1">
    <source>
        <dbReference type="EMBL" id="OWK50901.1"/>
    </source>
</evidence>
<gene>
    <name evidence="1" type="primary">GIPC1_1</name>
    <name evidence="1" type="ORF">RLOC_00012344</name>
</gene>
<dbReference type="SUPFAM" id="SSF50156">
    <property type="entry name" value="PDZ domain-like"/>
    <property type="match status" value="1"/>
</dbReference>
<sequence length="81" mass="9058">MTQRIRAGSLMSRVPLVAVGDVLEALDGRSLVGARHFEVARLLQELPRGQRFRLRLTEPRRAWGGYWEGLGGTGRDWEGLG</sequence>
<dbReference type="Gene3D" id="2.30.42.10">
    <property type="match status" value="1"/>
</dbReference>
<protein>
    <submittedName>
        <fullName evidence="1">PDZ domain-containing protein GIPC1</fullName>
    </submittedName>
</protein>
<dbReference type="AlphaFoldDB" id="A0A218UBC6"/>
<comment type="caution">
    <text evidence="1">The sequence shown here is derived from an EMBL/GenBank/DDBJ whole genome shotgun (WGS) entry which is preliminary data.</text>
</comment>
<dbReference type="PANTHER" id="PTHR12259:SF4">
    <property type="entry name" value="PDZ DOMAIN-CONTAINING PROTEIN GIPC1"/>
    <property type="match status" value="1"/>
</dbReference>
<keyword evidence="2" id="KW-1185">Reference proteome</keyword>
<evidence type="ECO:0000313" key="2">
    <source>
        <dbReference type="Proteomes" id="UP000197619"/>
    </source>
</evidence>
<dbReference type="EMBL" id="MUZQ01000486">
    <property type="protein sequence ID" value="OWK50901.1"/>
    <property type="molecule type" value="Genomic_DNA"/>
</dbReference>
<dbReference type="InterPro" id="IPR017379">
    <property type="entry name" value="GIPC1/2/3"/>
</dbReference>
<organism evidence="1 2">
    <name type="scientific">Lonchura striata</name>
    <name type="common">white-rumped munia</name>
    <dbReference type="NCBI Taxonomy" id="40157"/>
    <lineage>
        <taxon>Eukaryota</taxon>
        <taxon>Metazoa</taxon>
        <taxon>Chordata</taxon>
        <taxon>Craniata</taxon>
        <taxon>Vertebrata</taxon>
        <taxon>Euteleostomi</taxon>
        <taxon>Archelosauria</taxon>
        <taxon>Archosauria</taxon>
        <taxon>Dinosauria</taxon>
        <taxon>Saurischia</taxon>
        <taxon>Theropoda</taxon>
        <taxon>Coelurosauria</taxon>
        <taxon>Aves</taxon>
        <taxon>Neognathae</taxon>
        <taxon>Neoaves</taxon>
        <taxon>Telluraves</taxon>
        <taxon>Australaves</taxon>
        <taxon>Passeriformes</taxon>
        <taxon>Passeroidea</taxon>
        <taxon>Estrildidae</taxon>
        <taxon>Estrildinae</taxon>
        <taxon>Lonchura</taxon>
    </lineage>
</organism>
<reference evidence="1 2" key="1">
    <citation type="submission" date="2017-05" db="EMBL/GenBank/DDBJ databases">
        <title>Genome of assembly of the Bengalese finch, Lonchura striata domestica.</title>
        <authorList>
            <person name="Colquitt B.M."/>
            <person name="Brainard M.S."/>
        </authorList>
    </citation>
    <scope>NUCLEOTIDE SEQUENCE [LARGE SCALE GENOMIC DNA]</scope>
    <source>
        <strain evidence="1">White83orange57</strain>
    </source>
</reference>
<name>A0A218UBC6_9PASE</name>
<dbReference type="Proteomes" id="UP000197619">
    <property type="component" value="Unassembled WGS sequence"/>
</dbReference>
<dbReference type="PANTHER" id="PTHR12259">
    <property type="entry name" value="RGS-GAIP INTERACTING PROTEIN GIPC"/>
    <property type="match status" value="1"/>
</dbReference>
<proteinExistence type="predicted"/>
<accession>A0A218UBC6</accession>
<dbReference type="InterPro" id="IPR036034">
    <property type="entry name" value="PDZ_sf"/>
</dbReference>